<proteinExistence type="predicted"/>
<name>A0A368GXM6_ANCCA</name>
<reference evidence="2 3" key="1">
    <citation type="submission" date="2014-10" db="EMBL/GenBank/DDBJ databases">
        <title>Draft genome of the hookworm Ancylostoma caninum.</title>
        <authorList>
            <person name="Mitreva M."/>
        </authorList>
    </citation>
    <scope>NUCLEOTIDE SEQUENCE [LARGE SCALE GENOMIC DNA]</scope>
    <source>
        <strain evidence="2 3">Baltimore</strain>
    </source>
</reference>
<dbReference type="Proteomes" id="UP000252519">
    <property type="component" value="Unassembled WGS sequence"/>
</dbReference>
<dbReference type="EMBL" id="JOJR01000051">
    <property type="protein sequence ID" value="RCN48099.1"/>
    <property type="molecule type" value="Genomic_DNA"/>
</dbReference>
<keyword evidence="1" id="KW-0812">Transmembrane</keyword>
<evidence type="ECO:0000256" key="1">
    <source>
        <dbReference type="SAM" id="Phobius"/>
    </source>
</evidence>
<organism evidence="2 3">
    <name type="scientific">Ancylostoma caninum</name>
    <name type="common">Dog hookworm</name>
    <dbReference type="NCBI Taxonomy" id="29170"/>
    <lineage>
        <taxon>Eukaryota</taxon>
        <taxon>Metazoa</taxon>
        <taxon>Ecdysozoa</taxon>
        <taxon>Nematoda</taxon>
        <taxon>Chromadorea</taxon>
        <taxon>Rhabditida</taxon>
        <taxon>Rhabditina</taxon>
        <taxon>Rhabditomorpha</taxon>
        <taxon>Strongyloidea</taxon>
        <taxon>Ancylostomatidae</taxon>
        <taxon>Ancylostomatinae</taxon>
        <taxon>Ancylostoma</taxon>
    </lineage>
</organism>
<feature type="transmembrane region" description="Helical" evidence="1">
    <location>
        <begin position="104"/>
        <end position="127"/>
    </location>
</feature>
<sequence>MNLIIDRLIALYYTNIYESTAPHLAIAVISIQFVGAALLALPCTYHLVDYATQAYILCSATFLFDVVFALLFIVAKRLHALHLRLHLSVQLRFLSVENYRAGRLLTYLMIAFTISNTAETLFFSLVYQREPREKPITLLLTIAELFLSLEMKVYSLDGRDLTVDPSQEQNFYFKTYAQMWEAETPH</sequence>
<dbReference type="OrthoDB" id="5897728at2759"/>
<feature type="transmembrane region" description="Helical" evidence="1">
    <location>
        <begin position="20"/>
        <end position="42"/>
    </location>
</feature>
<keyword evidence="1" id="KW-0472">Membrane</keyword>
<feature type="transmembrane region" description="Helical" evidence="1">
    <location>
        <begin position="54"/>
        <end position="75"/>
    </location>
</feature>
<protein>
    <submittedName>
        <fullName evidence="2">Uncharacterized protein</fullName>
    </submittedName>
</protein>
<keyword evidence="3" id="KW-1185">Reference proteome</keyword>
<gene>
    <name evidence="2" type="ORF">ANCCAN_05784</name>
</gene>
<dbReference type="AlphaFoldDB" id="A0A368GXM6"/>
<evidence type="ECO:0000313" key="3">
    <source>
        <dbReference type="Proteomes" id="UP000252519"/>
    </source>
</evidence>
<accession>A0A368GXM6</accession>
<comment type="caution">
    <text evidence="2">The sequence shown here is derived from an EMBL/GenBank/DDBJ whole genome shotgun (WGS) entry which is preliminary data.</text>
</comment>
<keyword evidence="1" id="KW-1133">Transmembrane helix</keyword>
<evidence type="ECO:0000313" key="2">
    <source>
        <dbReference type="EMBL" id="RCN48099.1"/>
    </source>
</evidence>